<evidence type="ECO:0000259" key="2">
    <source>
        <dbReference type="PROSITE" id="PS50011"/>
    </source>
</evidence>
<dbReference type="Gene3D" id="1.10.510.10">
    <property type="entry name" value="Transferase(Phosphotransferase) domain 1"/>
    <property type="match status" value="1"/>
</dbReference>
<dbReference type="InterPro" id="IPR000719">
    <property type="entry name" value="Prot_kinase_dom"/>
</dbReference>
<feature type="domain" description="Protein kinase" evidence="2">
    <location>
        <begin position="13"/>
        <end position="302"/>
    </location>
</feature>
<feature type="transmembrane region" description="Helical" evidence="1">
    <location>
        <begin position="273"/>
        <end position="295"/>
    </location>
</feature>
<evidence type="ECO:0000313" key="3">
    <source>
        <dbReference type="EMBL" id="KAE8351962.1"/>
    </source>
</evidence>
<dbReference type="AlphaFoldDB" id="A0A5N6Z2R8"/>
<gene>
    <name evidence="3" type="ORF">BDV28DRAFT_135970</name>
</gene>
<evidence type="ECO:0000313" key="4">
    <source>
        <dbReference type="Proteomes" id="UP000327118"/>
    </source>
</evidence>
<keyword evidence="3" id="KW-0808">Transferase</keyword>
<dbReference type="PANTHER" id="PTHR44329">
    <property type="entry name" value="SERINE/THREONINE-PROTEIN KINASE TNNI3K-RELATED"/>
    <property type="match status" value="1"/>
</dbReference>
<keyword evidence="1" id="KW-0812">Transmembrane</keyword>
<reference evidence="4" key="1">
    <citation type="submission" date="2019-04" db="EMBL/GenBank/DDBJ databases">
        <title>Friends and foes A comparative genomics studyof 23 Aspergillus species from section Flavi.</title>
        <authorList>
            <consortium name="DOE Joint Genome Institute"/>
            <person name="Kjaerbolling I."/>
            <person name="Vesth T."/>
            <person name="Frisvad J.C."/>
            <person name="Nybo J.L."/>
            <person name="Theobald S."/>
            <person name="Kildgaard S."/>
            <person name="Isbrandt T."/>
            <person name="Kuo A."/>
            <person name="Sato A."/>
            <person name="Lyhne E.K."/>
            <person name="Kogle M.E."/>
            <person name="Wiebenga A."/>
            <person name="Kun R.S."/>
            <person name="Lubbers R.J."/>
            <person name="Makela M.R."/>
            <person name="Barry K."/>
            <person name="Chovatia M."/>
            <person name="Clum A."/>
            <person name="Daum C."/>
            <person name="Haridas S."/>
            <person name="He G."/>
            <person name="LaButti K."/>
            <person name="Lipzen A."/>
            <person name="Mondo S."/>
            <person name="Riley R."/>
            <person name="Salamov A."/>
            <person name="Simmons B.A."/>
            <person name="Magnuson J.K."/>
            <person name="Henrissat B."/>
            <person name="Mortensen U.H."/>
            <person name="Larsen T.O."/>
            <person name="Devries R.P."/>
            <person name="Grigoriev I.V."/>
            <person name="Machida M."/>
            <person name="Baker S.E."/>
            <person name="Andersen M.R."/>
        </authorList>
    </citation>
    <scope>NUCLEOTIDE SEQUENCE [LARGE SCALE GENOMIC DNA]</scope>
    <source>
        <strain evidence="4">CBS 553.77</strain>
    </source>
</reference>
<keyword evidence="1" id="KW-1133">Transmembrane helix</keyword>
<keyword evidence="1" id="KW-0472">Membrane</keyword>
<keyword evidence="3" id="KW-0418">Kinase</keyword>
<keyword evidence="4" id="KW-1185">Reference proteome</keyword>
<dbReference type="InterPro" id="IPR051681">
    <property type="entry name" value="Ser/Thr_Kinases-Pseudokinases"/>
</dbReference>
<organism evidence="3 4">
    <name type="scientific">Aspergillus coremiiformis</name>
    <dbReference type="NCBI Taxonomy" id="138285"/>
    <lineage>
        <taxon>Eukaryota</taxon>
        <taxon>Fungi</taxon>
        <taxon>Dikarya</taxon>
        <taxon>Ascomycota</taxon>
        <taxon>Pezizomycotina</taxon>
        <taxon>Eurotiomycetes</taxon>
        <taxon>Eurotiomycetidae</taxon>
        <taxon>Eurotiales</taxon>
        <taxon>Aspergillaceae</taxon>
        <taxon>Aspergillus</taxon>
        <taxon>Aspergillus subgen. Circumdati</taxon>
    </lineage>
</organism>
<sequence length="302" mass="34068">MNSPFLDLQGQSIPQDHVIGSGGSALILLQNDVAVKTPLRYLWSSDLDVRRNHQSLQHEQAVYRRLQSIPDKRSDGIVRCIETTSDTTKLTYMVNGDLRTYLSHSRVSHQTQLAWFRDLARTLSFIHERRILVADIASRNFLLDSQLSIKFCDFSEASLLPLDSDMSLVDDNGFTTQIDIGLLAAVMYEVITGTTCEVDLFKDDARYDGRAYWPERKTFPATDDIWLGNIIERCWDGTFRSADSLLQALDSPCLPSSILDRALSLFHCHTKRYGAITITGTLGLVALALFGKTVFSKLWISR</sequence>
<proteinExistence type="predicted"/>
<dbReference type="GO" id="GO:0005524">
    <property type="term" value="F:ATP binding"/>
    <property type="evidence" value="ECO:0007669"/>
    <property type="project" value="InterPro"/>
</dbReference>
<dbReference type="Pfam" id="PF00069">
    <property type="entry name" value="Pkinase"/>
    <property type="match status" value="1"/>
</dbReference>
<dbReference type="Proteomes" id="UP000327118">
    <property type="component" value="Unassembled WGS sequence"/>
</dbReference>
<dbReference type="InterPro" id="IPR011009">
    <property type="entry name" value="Kinase-like_dom_sf"/>
</dbReference>
<accession>A0A5N6Z2R8</accession>
<dbReference type="PROSITE" id="PS50011">
    <property type="entry name" value="PROTEIN_KINASE_DOM"/>
    <property type="match status" value="1"/>
</dbReference>
<name>A0A5N6Z2R8_9EURO</name>
<evidence type="ECO:0000256" key="1">
    <source>
        <dbReference type="SAM" id="Phobius"/>
    </source>
</evidence>
<dbReference type="GO" id="GO:0004674">
    <property type="term" value="F:protein serine/threonine kinase activity"/>
    <property type="evidence" value="ECO:0007669"/>
    <property type="project" value="TreeGrafter"/>
</dbReference>
<protein>
    <submittedName>
        <fullName evidence="3">Kinase-like domain-containing protein</fullName>
    </submittedName>
</protein>
<dbReference type="EMBL" id="ML739147">
    <property type="protein sequence ID" value="KAE8351962.1"/>
    <property type="molecule type" value="Genomic_DNA"/>
</dbReference>
<dbReference type="SUPFAM" id="SSF56112">
    <property type="entry name" value="Protein kinase-like (PK-like)"/>
    <property type="match status" value="1"/>
</dbReference>
<dbReference type="OrthoDB" id="1668230at2759"/>